<keyword evidence="2" id="KW-1133">Transmembrane helix</keyword>
<sequence>MTPPLGPVRLGRSLTLGLVSSFLVGCCFGPEQVFDARVVRLPGANPAGSIGGFLSVAEASFTTGSSTTNVVDTKKNEEDEPADGEDKEIVVPLRSTKSRGSRTKTRTHKTRSRQNGILRHPAAAATIGLTMMLVGTAIGAGAMLALARQREEQKKAEDTRTAQAAKSLEPKKVVLTADKAAQQQAEGDRYLSQVLVSIGGAFLSSSILRIMGAFHVPFIYTGMTDQGLRAMLHQFTAGSPWSVIIRQSLFAMGLSAASNQFGILLTILVPIAVLALLPLFSLLSQTTETKSPENLGQTYIFANNMMKKTLEKERADRPEDVEKVVSKYFDLIRREAIQRKFYDAGARKALDASERSIKSQLKKRGKDIEAVLDSAQAQFLKAIGVNIQGQKI</sequence>
<keyword evidence="3" id="KW-0732">Signal</keyword>
<feature type="region of interest" description="Disordered" evidence="1">
    <location>
        <begin position="65"/>
        <end position="114"/>
    </location>
</feature>
<keyword evidence="2" id="KW-0472">Membrane</keyword>
<feature type="transmembrane region" description="Helical" evidence="2">
    <location>
        <begin position="122"/>
        <end position="146"/>
    </location>
</feature>
<accession>A0A0F7UV61</accession>
<gene>
    <name evidence="4" type="ORF">BN1205_047490</name>
</gene>
<evidence type="ECO:0000313" key="4">
    <source>
        <dbReference type="EMBL" id="CEL73931.1"/>
    </source>
</evidence>
<proteinExistence type="predicted"/>
<evidence type="ECO:0000256" key="1">
    <source>
        <dbReference type="SAM" id="MobiDB-lite"/>
    </source>
</evidence>
<feature type="transmembrane region" description="Helical" evidence="2">
    <location>
        <begin position="261"/>
        <end position="283"/>
    </location>
</feature>
<evidence type="ECO:0000256" key="3">
    <source>
        <dbReference type="SAM" id="SignalP"/>
    </source>
</evidence>
<feature type="chain" id="PRO_5002523326" description="Transmembrane protein" evidence="3">
    <location>
        <begin position="30"/>
        <end position="392"/>
    </location>
</feature>
<feature type="transmembrane region" description="Helical" evidence="2">
    <location>
        <begin position="194"/>
        <end position="220"/>
    </location>
</feature>
<feature type="signal peptide" evidence="3">
    <location>
        <begin position="1"/>
        <end position="29"/>
    </location>
</feature>
<evidence type="ECO:0008006" key="5">
    <source>
        <dbReference type="Google" id="ProtNLM"/>
    </source>
</evidence>
<dbReference type="AlphaFoldDB" id="A0A0F7UV61"/>
<keyword evidence="2" id="KW-0812">Transmembrane</keyword>
<protein>
    <recommendedName>
        <fullName evidence="5">Transmembrane protein</fullName>
    </recommendedName>
</protein>
<evidence type="ECO:0000256" key="2">
    <source>
        <dbReference type="SAM" id="Phobius"/>
    </source>
</evidence>
<reference evidence="4" key="1">
    <citation type="journal article" date="2015" name="PLoS ONE">
        <title>Comprehensive Evaluation of Toxoplasma gondii VEG and Neospora caninum LIV Genomes with Tachyzoite Stage Transcriptome and Proteome Defines Novel Transcript Features.</title>
        <authorList>
            <person name="Ramaprasad A."/>
            <person name="Mourier T."/>
            <person name="Naeem R."/>
            <person name="Malas T.B."/>
            <person name="Moussa E."/>
            <person name="Panigrahi A."/>
            <person name="Vermont S.J."/>
            <person name="Otto T.D."/>
            <person name="Wastling J."/>
            <person name="Pain A."/>
        </authorList>
    </citation>
    <scope>NUCLEOTIDE SEQUENCE</scope>
    <source>
        <strain evidence="4">VEG</strain>
    </source>
</reference>
<dbReference type="EMBL" id="LN714496">
    <property type="protein sequence ID" value="CEL73931.1"/>
    <property type="molecule type" value="Genomic_DNA"/>
</dbReference>
<organism evidence="4">
    <name type="scientific">Toxoplasma gondii (strain ATCC 50861 / VEG)</name>
    <dbReference type="NCBI Taxonomy" id="432359"/>
    <lineage>
        <taxon>Eukaryota</taxon>
        <taxon>Sar</taxon>
        <taxon>Alveolata</taxon>
        <taxon>Apicomplexa</taxon>
        <taxon>Conoidasida</taxon>
        <taxon>Coccidia</taxon>
        <taxon>Eucoccidiorida</taxon>
        <taxon>Eimeriorina</taxon>
        <taxon>Sarcocystidae</taxon>
        <taxon>Toxoplasma</taxon>
    </lineage>
</organism>
<name>A0A0F7UV61_TOXGV</name>
<feature type="compositionally biased region" description="Basic residues" evidence="1">
    <location>
        <begin position="96"/>
        <end position="112"/>
    </location>
</feature>